<organism evidence="1 2">
    <name type="scientific">Euroglyphus maynei</name>
    <name type="common">Mayne's house dust mite</name>
    <dbReference type="NCBI Taxonomy" id="6958"/>
    <lineage>
        <taxon>Eukaryota</taxon>
        <taxon>Metazoa</taxon>
        <taxon>Ecdysozoa</taxon>
        <taxon>Arthropoda</taxon>
        <taxon>Chelicerata</taxon>
        <taxon>Arachnida</taxon>
        <taxon>Acari</taxon>
        <taxon>Acariformes</taxon>
        <taxon>Sarcoptiformes</taxon>
        <taxon>Astigmata</taxon>
        <taxon>Psoroptidia</taxon>
        <taxon>Analgoidea</taxon>
        <taxon>Pyroglyphidae</taxon>
        <taxon>Pyroglyphinae</taxon>
        <taxon>Euroglyphus</taxon>
    </lineage>
</organism>
<evidence type="ECO:0000313" key="1">
    <source>
        <dbReference type="EMBL" id="OTF72844.1"/>
    </source>
</evidence>
<sequence length="85" mass="10076">MPSIFTFFNIEKIESDSLRFRHVVFIKKRKFSPVSPDHHRNYVPGVCNLNFQGFLINVVVSSLYSTHTRLIWILFSFLYIHTVDN</sequence>
<accession>A0A1Y3AYG5</accession>
<evidence type="ECO:0000313" key="2">
    <source>
        <dbReference type="Proteomes" id="UP000194236"/>
    </source>
</evidence>
<name>A0A1Y3AYG5_EURMA</name>
<dbReference type="AlphaFoldDB" id="A0A1Y3AYG5"/>
<proteinExistence type="predicted"/>
<reference evidence="1 2" key="1">
    <citation type="submission" date="2017-03" db="EMBL/GenBank/DDBJ databases">
        <title>Genome Survey of Euroglyphus maynei.</title>
        <authorList>
            <person name="Arlian L.G."/>
            <person name="Morgan M.S."/>
            <person name="Rider S.D."/>
        </authorList>
    </citation>
    <scope>NUCLEOTIDE SEQUENCE [LARGE SCALE GENOMIC DNA]</scope>
    <source>
        <strain evidence="1">Arlian Lab</strain>
        <tissue evidence="1">Whole body</tissue>
    </source>
</reference>
<gene>
    <name evidence="1" type="ORF">BLA29_005727</name>
</gene>
<dbReference type="Proteomes" id="UP000194236">
    <property type="component" value="Unassembled WGS sequence"/>
</dbReference>
<dbReference type="EMBL" id="MUJZ01054343">
    <property type="protein sequence ID" value="OTF72844.1"/>
    <property type="molecule type" value="Genomic_DNA"/>
</dbReference>
<comment type="caution">
    <text evidence="1">The sequence shown here is derived from an EMBL/GenBank/DDBJ whole genome shotgun (WGS) entry which is preliminary data.</text>
</comment>
<keyword evidence="2" id="KW-1185">Reference proteome</keyword>
<protein>
    <submittedName>
        <fullName evidence="1">Uncharacterized protein</fullName>
    </submittedName>
</protein>